<organism evidence="2 3">
    <name type="scientific">Mytilus coruscus</name>
    <name type="common">Sea mussel</name>
    <dbReference type="NCBI Taxonomy" id="42192"/>
    <lineage>
        <taxon>Eukaryota</taxon>
        <taxon>Metazoa</taxon>
        <taxon>Spiralia</taxon>
        <taxon>Lophotrochozoa</taxon>
        <taxon>Mollusca</taxon>
        <taxon>Bivalvia</taxon>
        <taxon>Autobranchia</taxon>
        <taxon>Pteriomorphia</taxon>
        <taxon>Mytilida</taxon>
        <taxon>Mytiloidea</taxon>
        <taxon>Mytilidae</taxon>
        <taxon>Mytilinae</taxon>
        <taxon>Mytilus</taxon>
    </lineage>
</organism>
<evidence type="ECO:0000313" key="2">
    <source>
        <dbReference type="EMBL" id="CAC5388182.1"/>
    </source>
</evidence>
<evidence type="ECO:0000256" key="1">
    <source>
        <dbReference type="SAM" id="MobiDB-lite"/>
    </source>
</evidence>
<accession>A0A6J8BWX1</accession>
<feature type="region of interest" description="Disordered" evidence="1">
    <location>
        <begin position="154"/>
        <end position="178"/>
    </location>
</feature>
<dbReference type="AlphaFoldDB" id="A0A6J8BWX1"/>
<dbReference type="SUPFAM" id="SSF54001">
    <property type="entry name" value="Cysteine proteinases"/>
    <property type="match status" value="1"/>
</dbReference>
<protein>
    <submittedName>
        <fullName evidence="2">Uncharacterized protein</fullName>
    </submittedName>
</protein>
<feature type="compositionally biased region" description="Basic and acidic residues" evidence="1">
    <location>
        <begin position="154"/>
        <end position="164"/>
    </location>
</feature>
<keyword evidence="3" id="KW-1185">Reference proteome</keyword>
<reference evidence="2 3" key="1">
    <citation type="submission" date="2020-06" db="EMBL/GenBank/DDBJ databases">
        <authorList>
            <person name="Li R."/>
            <person name="Bekaert M."/>
        </authorList>
    </citation>
    <scope>NUCLEOTIDE SEQUENCE [LARGE SCALE GENOMIC DNA]</scope>
    <source>
        <strain evidence="3">wild</strain>
    </source>
</reference>
<dbReference type="EMBL" id="CACVKT020004142">
    <property type="protein sequence ID" value="CAC5388182.1"/>
    <property type="molecule type" value="Genomic_DNA"/>
</dbReference>
<sequence>MIVFGPTSCGKTHFMKNLLQQVGRLCSPSPERIVWLYKRLQPLYEEIQQTVLPCVEFIRGIPFDLVRDDFFDPNIRNMIILDDLMSTSAKDSRINDLCTEGSHHRNLSVVVLNHNLYFDVSFSRGLIRKFEEETRKPFGYLLVDLNARTPEASRLRSEVSHVGKGDSATQDGKMEDDRFSDTFEDDISVSSDEDIADENKNASISSEDSKKREDLIACRDCGVVFAHIRGLEAHSQQGCGKKNVIALPMTGKDVEDALSGLPVTVCCAEDLPSYVSDRPRTFVVNTDNCDQKGSNWVAFHFSASVPLEFFDSLGRLPETYQRYFRNVLIVNGPEYCVVGNQIQPDDSETCGLYCIYYVKLRCRGLEMKDINNFSSTDLIKNESKLVAIFG</sequence>
<dbReference type="Gene3D" id="3.40.395.10">
    <property type="entry name" value="Adenoviral Proteinase, Chain A"/>
    <property type="match status" value="1"/>
</dbReference>
<name>A0A6J8BWX1_MYTCO</name>
<dbReference type="Proteomes" id="UP000507470">
    <property type="component" value="Unassembled WGS sequence"/>
</dbReference>
<dbReference type="OrthoDB" id="6149712at2759"/>
<gene>
    <name evidence="2" type="ORF">MCOR_23461</name>
</gene>
<dbReference type="InterPro" id="IPR038765">
    <property type="entry name" value="Papain-like_cys_pep_sf"/>
</dbReference>
<evidence type="ECO:0000313" key="3">
    <source>
        <dbReference type="Proteomes" id="UP000507470"/>
    </source>
</evidence>
<proteinExistence type="predicted"/>